<protein>
    <submittedName>
        <fullName evidence="2">Uncharacterized protein</fullName>
    </submittedName>
</protein>
<comment type="caution">
    <text evidence="2">The sequence shown here is derived from an EMBL/GenBank/DDBJ whole genome shotgun (WGS) entry which is preliminary data.</text>
</comment>
<organism evidence="2 3">
    <name type="scientific">Mycena rosella</name>
    <name type="common">Pink bonnet</name>
    <name type="synonym">Agaricus rosellus</name>
    <dbReference type="NCBI Taxonomy" id="1033263"/>
    <lineage>
        <taxon>Eukaryota</taxon>
        <taxon>Fungi</taxon>
        <taxon>Dikarya</taxon>
        <taxon>Basidiomycota</taxon>
        <taxon>Agaricomycotina</taxon>
        <taxon>Agaricomycetes</taxon>
        <taxon>Agaricomycetidae</taxon>
        <taxon>Agaricales</taxon>
        <taxon>Marasmiineae</taxon>
        <taxon>Mycenaceae</taxon>
        <taxon>Mycena</taxon>
    </lineage>
</organism>
<dbReference type="AlphaFoldDB" id="A0AAD7C2M7"/>
<feature type="region of interest" description="Disordered" evidence="1">
    <location>
        <begin position="1"/>
        <end position="57"/>
    </location>
</feature>
<accession>A0AAD7C2M7</accession>
<feature type="region of interest" description="Disordered" evidence="1">
    <location>
        <begin position="74"/>
        <end position="113"/>
    </location>
</feature>
<dbReference type="Proteomes" id="UP001221757">
    <property type="component" value="Unassembled WGS sequence"/>
</dbReference>
<feature type="compositionally biased region" description="Polar residues" evidence="1">
    <location>
        <begin position="27"/>
        <end position="39"/>
    </location>
</feature>
<evidence type="ECO:0000313" key="3">
    <source>
        <dbReference type="Proteomes" id="UP001221757"/>
    </source>
</evidence>
<dbReference type="EMBL" id="JARKIE010000460">
    <property type="protein sequence ID" value="KAJ7637419.1"/>
    <property type="molecule type" value="Genomic_DNA"/>
</dbReference>
<gene>
    <name evidence="2" type="ORF">B0H17DRAFT_1149522</name>
</gene>
<evidence type="ECO:0000313" key="2">
    <source>
        <dbReference type="EMBL" id="KAJ7637419.1"/>
    </source>
</evidence>
<name>A0AAD7C2M7_MYCRO</name>
<sequence>MRSYEERRRKGAETTGRGIPFLHPIRSLNQHRNDPTVTQRKIEHRDPPSLIESSGDLPSFAVVPASTEIQEELRASQAGQDSDVEWTGGSLRHAGQPDFTRNTSGRKRSDSAPIRTRITKLSILRGLNQWDKHNVLAFSRHLKTQRTVGCRGFEELAIQLRPSGSSDARAL</sequence>
<proteinExistence type="predicted"/>
<evidence type="ECO:0000256" key="1">
    <source>
        <dbReference type="SAM" id="MobiDB-lite"/>
    </source>
</evidence>
<reference evidence="2" key="1">
    <citation type="submission" date="2023-03" db="EMBL/GenBank/DDBJ databases">
        <title>Massive genome expansion in bonnet fungi (Mycena s.s.) driven by repeated elements and novel gene families across ecological guilds.</title>
        <authorList>
            <consortium name="Lawrence Berkeley National Laboratory"/>
            <person name="Harder C.B."/>
            <person name="Miyauchi S."/>
            <person name="Viragh M."/>
            <person name="Kuo A."/>
            <person name="Thoen E."/>
            <person name="Andreopoulos B."/>
            <person name="Lu D."/>
            <person name="Skrede I."/>
            <person name="Drula E."/>
            <person name="Henrissat B."/>
            <person name="Morin E."/>
            <person name="Kohler A."/>
            <person name="Barry K."/>
            <person name="LaButti K."/>
            <person name="Morin E."/>
            <person name="Salamov A."/>
            <person name="Lipzen A."/>
            <person name="Mereny Z."/>
            <person name="Hegedus B."/>
            <person name="Baldrian P."/>
            <person name="Stursova M."/>
            <person name="Weitz H."/>
            <person name="Taylor A."/>
            <person name="Grigoriev I.V."/>
            <person name="Nagy L.G."/>
            <person name="Martin F."/>
            <person name="Kauserud H."/>
        </authorList>
    </citation>
    <scope>NUCLEOTIDE SEQUENCE</scope>
    <source>
        <strain evidence="2">CBHHK067</strain>
    </source>
</reference>
<keyword evidence="3" id="KW-1185">Reference proteome</keyword>
<feature type="compositionally biased region" description="Basic and acidic residues" evidence="1">
    <location>
        <begin position="1"/>
        <end position="12"/>
    </location>
</feature>